<feature type="signal peptide" evidence="4">
    <location>
        <begin position="1"/>
        <end position="25"/>
    </location>
</feature>
<reference evidence="5 6" key="1">
    <citation type="journal article" date="2016" name="Fungal Biol.">
        <title>The genome of Xylona heveae provides a window into fungal endophytism.</title>
        <authorList>
            <person name="Gazis R."/>
            <person name="Kuo A."/>
            <person name="Riley R."/>
            <person name="LaButti K."/>
            <person name="Lipzen A."/>
            <person name="Lin J."/>
            <person name="Amirebrahimi M."/>
            <person name="Hesse C.N."/>
            <person name="Spatafora J.W."/>
            <person name="Henrissat B."/>
            <person name="Hainaut M."/>
            <person name="Grigoriev I.V."/>
            <person name="Hibbett D.S."/>
        </authorList>
    </citation>
    <scope>NUCLEOTIDE SEQUENCE [LARGE SCALE GENOMIC DNA]</scope>
    <source>
        <strain evidence="5 6">TC161</strain>
    </source>
</reference>
<dbReference type="SMART" id="SM00671">
    <property type="entry name" value="SEL1"/>
    <property type="match status" value="10"/>
</dbReference>
<dbReference type="InterPro" id="IPR011990">
    <property type="entry name" value="TPR-like_helical_dom_sf"/>
</dbReference>
<keyword evidence="3" id="KW-0812">Transmembrane</keyword>
<accession>A0A165GDP1</accession>
<dbReference type="GO" id="GO:0016874">
    <property type="term" value="F:ligase activity"/>
    <property type="evidence" value="ECO:0007669"/>
    <property type="project" value="UniProtKB-KW"/>
</dbReference>
<sequence length="856" mass="94726">MRGRQLRLLPLLFVITCAFVHIACGQQEVLNGQLQRHEAQQAPELQLEHPKPVSHIGIPNDERRASDSREANGAPLVEEALALLRSLEVHRDGFPMTKKGSSLFGGIFYYAKEAFVLLFMKDAPQEEESKTSNVRATVDPKLLTAVELLKAASDQGHAEAGNILGDLNFWGNFSYPQNYSEALNRYSAASLKGNTAAQHMLGFLYGTGFGGAVVQDQAKSLLYHTFAALSGETRSEMTVAFRHYTGIATPRNCDEAVFYYKRVADKAVQYFRSGPPGGRALVKDSYRLSDDDGGVYGEGASVVSSGINANRGSPSTESQASMDDVLEYLDLMSRKGDLKATFGLGKLYYDGSRVLRQNYRRAKTYFMIVAKRYWGKDGKIIAGGGPGIEKLASKAAGYLGRMFLRGEGVEQNFDKALIWFRRGLANGDSLCQYSMGLMFLNGLSLPKDPLRAADYFKAAADQDFAPAQVRFGALLLDQGDVQVATKYFELAARHGNIEAFYFLAEISNQGIGRDQSCGVATTYYKIVAEKAEAIHSSFPEANHAYESGDRDFALATYMMAAEQGYETAQANVAYILDHKESWLSTNVFSRLRNARQYDSRLQALALIYWTRSAKQSNVDSMVKMGDYYLAGLGSDPDSEKAAACYQTAAEFQQSAQALWNLGWMHENGVGVEQDFHLAKRFYDQALETNSEAYLPVTLSLLKLRMRSFWNTVTHGRVKSIQSEPVVKKEWSVREWIHNFLAEDQSYYNELDDDDLSDPNGQEGMPGGDEYYDDLDGGMMESLIIIGLAATLAFLMFYRQQRQLNHQRAAEQQRNAGGNAAGEAGRPAVPGQQPDGGFFPPPGDPDFNRWVAGAVAH</sequence>
<feature type="region of interest" description="Disordered" evidence="2">
    <location>
        <begin position="40"/>
        <end position="70"/>
    </location>
</feature>
<dbReference type="EMBL" id="KV407459">
    <property type="protein sequence ID" value="KZF22066.1"/>
    <property type="molecule type" value="Genomic_DNA"/>
</dbReference>
<keyword evidence="4" id="KW-0732">Signal</keyword>
<evidence type="ECO:0000313" key="5">
    <source>
        <dbReference type="EMBL" id="KZF22066.1"/>
    </source>
</evidence>
<dbReference type="OrthoDB" id="27934at2759"/>
<dbReference type="Proteomes" id="UP000076632">
    <property type="component" value="Unassembled WGS sequence"/>
</dbReference>
<keyword evidence="5" id="KW-0436">Ligase</keyword>
<gene>
    <name evidence="5" type="ORF">L228DRAFT_220861</name>
</gene>
<organism evidence="5 6">
    <name type="scientific">Xylona heveae (strain CBS 132557 / TC161)</name>
    <dbReference type="NCBI Taxonomy" id="1328760"/>
    <lineage>
        <taxon>Eukaryota</taxon>
        <taxon>Fungi</taxon>
        <taxon>Dikarya</taxon>
        <taxon>Ascomycota</taxon>
        <taxon>Pezizomycotina</taxon>
        <taxon>Xylonomycetes</taxon>
        <taxon>Xylonales</taxon>
        <taxon>Xylonaceae</taxon>
        <taxon>Xylona</taxon>
    </lineage>
</organism>
<dbReference type="OMA" id="MDLQARK"/>
<dbReference type="GeneID" id="28895391"/>
<dbReference type="GO" id="GO:0005789">
    <property type="term" value="C:endoplasmic reticulum membrane"/>
    <property type="evidence" value="ECO:0007669"/>
    <property type="project" value="TreeGrafter"/>
</dbReference>
<keyword evidence="3" id="KW-1133">Transmembrane helix</keyword>
<dbReference type="RefSeq" id="XP_018187621.1">
    <property type="nucleotide sequence ID" value="XM_018330254.1"/>
</dbReference>
<comment type="similarity">
    <text evidence="1">Belongs to the sel-1 family.</text>
</comment>
<evidence type="ECO:0000256" key="2">
    <source>
        <dbReference type="SAM" id="MobiDB-lite"/>
    </source>
</evidence>
<keyword evidence="6" id="KW-1185">Reference proteome</keyword>
<dbReference type="PANTHER" id="PTHR11102">
    <property type="entry name" value="SEL-1-LIKE PROTEIN"/>
    <property type="match status" value="1"/>
</dbReference>
<dbReference type="STRING" id="1328760.A0A165GDP1"/>
<dbReference type="InterPro" id="IPR006597">
    <property type="entry name" value="Sel1-like"/>
</dbReference>
<feature type="region of interest" description="Disordered" evidence="2">
    <location>
        <begin position="807"/>
        <end position="845"/>
    </location>
</feature>
<name>A0A165GDP1_XYLHT</name>
<feature type="compositionally biased region" description="Basic and acidic residues" evidence="2">
    <location>
        <begin position="60"/>
        <end position="70"/>
    </location>
</feature>
<dbReference type="InParanoid" id="A0A165GDP1"/>
<evidence type="ECO:0000256" key="3">
    <source>
        <dbReference type="SAM" id="Phobius"/>
    </source>
</evidence>
<dbReference type="GO" id="GO:0036503">
    <property type="term" value="P:ERAD pathway"/>
    <property type="evidence" value="ECO:0007669"/>
    <property type="project" value="TreeGrafter"/>
</dbReference>
<dbReference type="Gene3D" id="1.25.40.10">
    <property type="entry name" value="Tetratricopeptide repeat domain"/>
    <property type="match status" value="3"/>
</dbReference>
<evidence type="ECO:0000256" key="1">
    <source>
        <dbReference type="ARBA" id="ARBA00038101"/>
    </source>
</evidence>
<dbReference type="SUPFAM" id="SSF81901">
    <property type="entry name" value="HCP-like"/>
    <property type="match status" value="3"/>
</dbReference>
<feature type="transmembrane region" description="Helical" evidence="3">
    <location>
        <begin position="778"/>
        <end position="797"/>
    </location>
</feature>
<feature type="chain" id="PRO_5007858098" evidence="4">
    <location>
        <begin position="26"/>
        <end position="856"/>
    </location>
</feature>
<dbReference type="AlphaFoldDB" id="A0A165GDP1"/>
<keyword evidence="3" id="KW-0472">Membrane</keyword>
<dbReference type="Pfam" id="PF08238">
    <property type="entry name" value="Sel1"/>
    <property type="match status" value="9"/>
</dbReference>
<proteinExistence type="inferred from homology"/>
<feature type="compositionally biased region" description="Low complexity" evidence="2">
    <location>
        <begin position="809"/>
        <end position="837"/>
    </location>
</feature>
<dbReference type="FunCoup" id="A0A165GDP1">
    <property type="interactions" value="294"/>
</dbReference>
<evidence type="ECO:0000313" key="6">
    <source>
        <dbReference type="Proteomes" id="UP000076632"/>
    </source>
</evidence>
<dbReference type="InterPro" id="IPR050767">
    <property type="entry name" value="Sel1_AlgK"/>
</dbReference>
<protein>
    <submittedName>
        <fullName evidence="5">Ubiquitin-protein ligase Sel1/Ubx2</fullName>
    </submittedName>
</protein>
<evidence type="ECO:0000256" key="4">
    <source>
        <dbReference type="SAM" id="SignalP"/>
    </source>
</evidence>
<dbReference type="PANTHER" id="PTHR11102:SF147">
    <property type="entry name" value="SEL1L ADAPTOR SUBUNIT OF ERAD E3 UBIQUITIN LIGASE"/>
    <property type="match status" value="1"/>
</dbReference>